<organism evidence="2 3">
    <name type="scientific">Nitratireductor mangrovi</name>
    <dbReference type="NCBI Taxonomy" id="2599600"/>
    <lineage>
        <taxon>Bacteria</taxon>
        <taxon>Pseudomonadati</taxon>
        <taxon>Pseudomonadota</taxon>
        <taxon>Alphaproteobacteria</taxon>
        <taxon>Hyphomicrobiales</taxon>
        <taxon>Phyllobacteriaceae</taxon>
        <taxon>Nitratireductor</taxon>
    </lineage>
</organism>
<dbReference type="Proteomes" id="UP000321389">
    <property type="component" value="Chromosome"/>
</dbReference>
<dbReference type="OrthoDB" id="7365878at2"/>
<reference evidence="2" key="1">
    <citation type="submission" date="2020-04" db="EMBL/GenBank/DDBJ databases">
        <title>Nitratireductor sp. nov. isolated from mangrove soil.</title>
        <authorList>
            <person name="Ye Y."/>
        </authorList>
    </citation>
    <scope>NUCLEOTIDE SEQUENCE</scope>
    <source>
        <strain evidence="2">SY7</strain>
    </source>
</reference>
<accession>A0A5B8L430</accession>
<evidence type="ECO:0000313" key="2">
    <source>
        <dbReference type="EMBL" id="QDZ02687.1"/>
    </source>
</evidence>
<sequence>MAEEEPTVKVRRRGSGFGIALVAAYLLVLQAAISGFISGASAAPLALDAFGNPLCITSTDVGSPAEGGADHHSPECCLSACAMFAPVLAWGEVPKAPTVLHADTVTIVTLPAPTLAQRSRGEPGNPRAPPRTA</sequence>
<evidence type="ECO:0000313" key="3">
    <source>
        <dbReference type="Proteomes" id="UP000321389"/>
    </source>
</evidence>
<evidence type="ECO:0008006" key="4">
    <source>
        <dbReference type="Google" id="ProtNLM"/>
    </source>
</evidence>
<evidence type="ECO:0000256" key="1">
    <source>
        <dbReference type="SAM" id="MobiDB-lite"/>
    </source>
</evidence>
<dbReference type="KEGG" id="niy:FQ775_21210"/>
<dbReference type="AlphaFoldDB" id="A0A5B8L430"/>
<gene>
    <name evidence="2" type="ORF">FQ775_21210</name>
</gene>
<name>A0A5B8L430_9HYPH</name>
<dbReference type="RefSeq" id="WP_146301322.1">
    <property type="nucleotide sequence ID" value="NZ_CP042301.2"/>
</dbReference>
<feature type="region of interest" description="Disordered" evidence="1">
    <location>
        <begin position="113"/>
        <end position="133"/>
    </location>
</feature>
<keyword evidence="3" id="KW-1185">Reference proteome</keyword>
<proteinExistence type="predicted"/>
<dbReference type="EMBL" id="CP042301">
    <property type="protein sequence ID" value="QDZ02687.1"/>
    <property type="molecule type" value="Genomic_DNA"/>
</dbReference>
<protein>
    <recommendedName>
        <fullName evidence="4">DUF2946 domain-containing protein</fullName>
    </recommendedName>
</protein>